<keyword evidence="2" id="KW-1185">Reference proteome</keyword>
<dbReference type="InterPro" id="IPR009467">
    <property type="entry name" value="Glycolipid-bd_prot_put"/>
</dbReference>
<reference evidence="1 2" key="1">
    <citation type="submission" date="2018-03" db="EMBL/GenBank/DDBJ databases">
        <authorList>
            <person name="Keele B.F."/>
        </authorList>
    </citation>
    <scope>NUCLEOTIDE SEQUENCE [LARGE SCALE GENOMIC DNA]</scope>
    <source>
        <strain evidence="1 2">CECT 8626</strain>
    </source>
</reference>
<dbReference type="RefSeq" id="WP_108854136.1">
    <property type="nucleotide sequence ID" value="NZ_OMOQ01000003.1"/>
</dbReference>
<dbReference type="AlphaFoldDB" id="A0A2R8BL46"/>
<dbReference type="Pfam" id="PF06475">
    <property type="entry name" value="Glycolipid_bind"/>
    <property type="match status" value="1"/>
</dbReference>
<gene>
    <name evidence="1" type="ORF">DEA8626_03123</name>
</gene>
<evidence type="ECO:0000313" key="2">
    <source>
        <dbReference type="Proteomes" id="UP000244924"/>
    </source>
</evidence>
<dbReference type="EMBL" id="OMOQ01000003">
    <property type="protein sequence ID" value="SPH24074.1"/>
    <property type="molecule type" value="Genomic_DNA"/>
</dbReference>
<evidence type="ECO:0008006" key="3">
    <source>
        <dbReference type="Google" id="ProtNLM"/>
    </source>
</evidence>
<sequence length="189" mass="21119">MTGRVIALARWTRLDVPGNDYCRLIADTDGWRLTGEAVFAEDENETQLGYDIHCDGHWRTLTATIRGRRAKEEVSWKIEQTAGAWRVNGEVQPRVSGLADIDLSFTPATNLIPIRRMNLSVGVANQVIASWFTYPEVGLLPLHQTYTRTGAGAYLYTSPDHGFSAILRVHPSGFVIDYPQIWTGEVTDV</sequence>
<organism evidence="1 2">
    <name type="scientific">Albidovulum aquaemixtae</name>
    <dbReference type="NCBI Taxonomy" id="1542388"/>
    <lineage>
        <taxon>Bacteria</taxon>
        <taxon>Pseudomonadati</taxon>
        <taxon>Pseudomonadota</taxon>
        <taxon>Alphaproteobacteria</taxon>
        <taxon>Rhodobacterales</taxon>
        <taxon>Paracoccaceae</taxon>
        <taxon>Albidovulum</taxon>
    </lineage>
</organism>
<dbReference type="Proteomes" id="UP000244924">
    <property type="component" value="Unassembled WGS sequence"/>
</dbReference>
<name>A0A2R8BL46_9RHOB</name>
<dbReference type="OrthoDB" id="7347529at2"/>
<accession>A0A2R8BL46</accession>
<dbReference type="SUPFAM" id="SSF159275">
    <property type="entry name" value="PA1994-like"/>
    <property type="match status" value="1"/>
</dbReference>
<evidence type="ECO:0000313" key="1">
    <source>
        <dbReference type="EMBL" id="SPH24074.1"/>
    </source>
</evidence>
<proteinExistence type="predicted"/>
<protein>
    <recommendedName>
        <fullName evidence="3">Glycolipid-binding domain-containing protein</fullName>
    </recommendedName>
</protein>